<keyword evidence="3 8" id="KW-0808">Transferase</keyword>
<evidence type="ECO:0000256" key="1">
    <source>
        <dbReference type="ARBA" id="ARBA00004651"/>
    </source>
</evidence>
<dbReference type="InterPro" id="IPR000715">
    <property type="entry name" value="Glycosyl_transferase_4"/>
</dbReference>
<dbReference type="GO" id="GO:0036380">
    <property type="term" value="F:UDP-N-acetylglucosamine-undecaprenyl-phosphate N-acetylglucosaminephosphotransferase activity"/>
    <property type="evidence" value="ECO:0007669"/>
    <property type="project" value="UniProtKB-EC"/>
</dbReference>
<name>A0A3B1ARB2_9ZZZZ</name>
<keyword evidence="5 7" id="KW-1133">Transmembrane helix</keyword>
<dbReference type="AlphaFoldDB" id="A0A3B1ARB2"/>
<protein>
    <submittedName>
        <fullName evidence="8">Undecaprenyl-phosphate alpha-N-acetylglucosaminyl 1-phosphate transferase</fullName>
        <ecNumber evidence="8">2.7.8.33</ecNumber>
    </submittedName>
</protein>
<keyword evidence="2" id="KW-1003">Cell membrane</keyword>
<keyword evidence="6 7" id="KW-0472">Membrane</keyword>
<dbReference type="PROSITE" id="PS01348">
    <property type="entry name" value="MRAY_2"/>
    <property type="match status" value="1"/>
</dbReference>
<feature type="transmembrane region" description="Helical" evidence="7">
    <location>
        <begin position="434"/>
        <end position="455"/>
    </location>
</feature>
<dbReference type="EC" id="2.7.8.33" evidence="8"/>
<feature type="transmembrane region" description="Helical" evidence="7">
    <location>
        <begin position="119"/>
        <end position="137"/>
    </location>
</feature>
<feature type="transmembrane region" description="Helical" evidence="7">
    <location>
        <begin position="404"/>
        <end position="422"/>
    </location>
</feature>
<feature type="transmembrane region" description="Helical" evidence="7">
    <location>
        <begin position="227"/>
        <end position="246"/>
    </location>
</feature>
<dbReference type="Pfam" id="PF00953">
    <property type="entry name" value="Glycos_transf_4"/>
    <property type="match status" value="1"/>
</dbReference>
<keyword evidence="4 7" id="KW-0812">Transmembrane</keyword>
<evidence type="ECO:0000256" key="2">
    <source>
        <dbReference type="ARBA" id="ARBA00022475"/>
    </source>
</evidence>
<evidence type="ECO:0000256" key="5">
    <source>
        <dbReference type="ARBA" id="ARBA00022989"/>
    </source>
</evidence>
<feature type="transmembrane region" description="Helical" evidence="7">
    <location>
        <begin position="60"/>
        <end position="76"/>
    </location>
</feature>
<feature type="transmembrane region" description="Helical" evidence="7">
    <location>
        <begin position="37"/>
        <end position="54"/>
    </location>
</feature>
<feature type="transmembrane region" description="Helical" evidence="7">
    <location>
        <begin position="467"/>
        <end position="483"/>
    </location>
</feature>
<evidence type="ECO:0000256" key="6">
    <source>
        <dbReference type="ARBA" id="ARBA00023136"/>
    </source>
</evidence>
<feature type="transmembrane region" description="Helical" evidence="7">
    <location>
        <begin position="355"/>
        <end position="374"/>
    </location>
</feature>
<feature type="transmembrane region" description="Helical" evidence="7">
    <location>
        <begin position="267"/>
        <end position="290"/>
    </location>
</feature>
<sequence>MVISMVLIPFMIRLAPYIGMVDQPDPRKVHLKPIPRVGGIGIVLGTLLAVIIWLPLDTYLWSYLAGAFVLLVFGALDDCFELGHYVKFIGQFVAVGVVVFVGDVWVEHIPFFDSVLPETSGKVLTFIAIVGLVNAINHSDGLDGLAGGETLLSLACLAYLAIIIDDSASSELLIMIFSLIGGILGFMRFNNHPAQIFMGDAGSQFLGYSLAIFTIILTQKIHTSVSMALPLLILGLPVVDILAVFAQRIYHGMNWFRASKNHIHHRLLELGFDHYQSVIVIYSIQIVLVMSAVSLRYASDELVLGLYLAICGLLFLLLYVSEIRNWKFSVKGNESKLSDFIKSLRERKLFSDGPLLILKIFIPGYFLVGSLFISQVSTDLQVELVVICLMLITSWLLKKYDLSAYLVRISIYVFAVIMVYLLEQQVIPDDGWLYYADIVFFTILAMTVAVVVRYARQVSFSVTPFDYLMVVLVIVSGIVQQNYGSELALGYIVIKSVILFYGCELAVNNRKSDAGNLIGFASFVAACILFFKLMN</sequence>
<proteinExistence type="predicted"/>
<gene>
    <name evidence="8" type="ORF">MNBD_GAMMA25-793</name>
</gene>
<feature type="transmembrane region" description="Helical" evidence="7">
    <location>
        <begin position="170"/>
        <end position="189"/>
    </location>
</feature>
<feature type="transmembrane region" description="Helical" evidence="7">
    <location>
        <begin position="489"/>
        <end position="507"/>
    </location>
</feature>
<dbReference type="GO" id="GO:0044038">
    <property type="term" value="P:cell wall macromolecule biosynthetic process"/>
    <property type="evidence" value="ECO:0007669"/>
    <property type="project" value="TreeGrafter"/>
</dbReference>
<dbReference type="CDD" id="cd06853">
    <property type="entry name" value="GT_WecA_like"/>
    <property type="match status" value="1"/>
</dbReference>
<feature type="transmembrane region" description="Helical" evidence="7">
    <location>
        <begin position="201"/>
        <end position="221"/>
    </location>
</feature>
<evidence type="ECO:0000313" key="8">
    <source>
        <dbReference type="EMBL" id="VAX08516.1"/>
    </source>
</evidence>
<accession>A0A3B1ARB2</accession>
<organism evidence="8">
    <name type="scientific">hydrothermal vent metagenome</name>
    <dbReference type="NCBI Taxonomy" id="652676"/>
    <lineage>
        <taxon>unclassified sequences</taxon>
        <taxon>metagenomes</taxon>
        <taxon>ecological metagenomes</taxon>
    </lineage>
</organism>
<dbReference type="GO" id="GO:0005886">
    <property type="term" value="C:plasma membrane"/>
    <property type="evidence" value="ECO:0007669"/>
    <property type="project" value="UniProtKB-SubCell"/>
</dbReference>
<feature type="transmembrane region" description="Helical" evidence="7">
    <location>
        <begin position="88"/>
        <end position="107"/>
    </location>
</feature>
<feature type="transmembrane region" description="Helical" evidence="7">
    <location>
        <begin position="302"/>
        <end position="321"/>
    </location>
</feature>
<dbReference type="PANTHER" id="PTHR22926">
    <property type="entry name" value="PHOSPHO-N-ACETYLMURAMOYL-PENTAPEPTIDE-TRANSFERASE"/>
    <property type="match status" value="1"/>
</dbReference>
<dbReference type="GO" id="GO:0071555">
    <property type="term" value="P:cell wall organization"/>
    <property type="evidence" value="ECO:0007669"/>
    <property type="project" value="TreeGrafter"/>
</dbReference>
<dbReference type="PANTHER" id="PTHR22926:SF3">
    <property type="entry name" value="UNDECAPRENYL-PHOSPHATE ALPHA-N-ACETYLGLUCOSAMINYL 1-PHOSPHATE TRANSFERASE"/>
    <property type="match status" value="1"/>
</dbReference>
<dbReference type="InterPro" id="IPR018480">
    <property type="entry name" value="PNAcMuramoyl-5peptid_Trfase_CS"/>
</dbReference>
<feature type="transmembrane region" description="Helical" evidence="7">
    <location>
        <begin position="144"/>
        <end position="164"/>
    </location>
</feature>
<dbReference type="GO" id="GO:0009103">
    <property type="term" value="P:lipopolysaccharide biosynthetic process"/>
    <property type="evidence" value="ECO:0007669"/>
    <property type="project" value="TreeGrafter"/>
</dbReference>
<feature type="transmembrane region" description="Helical" evidence="7">
    <location>
        <begin position="514"/>
        <end position="534"/>
    </location>
</feature>
<evidence type="ECO:0000256" key="3">
    <source>
        <dbReference type="ARBA" id="ARBA00022679"/>
    </source>
</evidence>
<evidence type="ECO:0000256" key="7">
    <source>
        <dbReference type="SAM" id="Phobius"/>
    </source>
</evidence>
<evidence type="ECO:0000256" key="4">
    <source>
        <dbReference type="ARBA" id="ARBA00022692"/>
    </source>
</evidence>
<comment type="subcellular location">
    <subcellularLocation>
        <location evidence="1">Cell membrane</location>
        <topology evidence="1">Multi-pass membrane protein</topology>
    </subcellularLocation>
</comment>
<feature type="transmembrane region" description="Helical" evidence="7">
    <location>
        <begin position="380"/>
        <end position="397"/>
    </location>
</feature>
<reference evidence="8" key="1">
    <citation type="submission" date="2018-06" db="EMBL/GenBank/DDBJ databases">
        <authorList>
            <person name="Zhirakovskaya E."/>
        </authorList>
    </citation>
    <scope>NUCLEOTIDE SEQUENCE</scope>
</reference>
<dbReference type="EMBL" id="UOFY01000028">
    <property type="protein sequence ID" value="VAX08516.1"/>
    <property type="molecule type" value="Genomic_DNA"/>
</dbReference>